<dbReference type="InterPro" id="IPR023370">
    <property type="entry name" value="TrmO-like_N"/>
</dbReference>
<dbReference type="NCBIfam" id="TIGR00104">
    <property type="entry name" value="tRNA_TsaA"/>
    <property type="match status" value="1"/>
</dbReference>
<dbReference type="GO" id="GO:0032259">
    <property type="term" value="P:methylation"/>
    <property type="evidence" value="ECO:0007669"/>
    <property type="project" value="UniProtKB-KW"/>
</dbReference>
<reference evidence="4 5" key="1">
    <citation type="submission" date="2017-10" db="EMBL/GenBank/DDBJ databases">
        <title>Resolving the taxonomy of Roseburia spp., Eubacterium rectale and Agathobacter spp. through phylogenomic analysis.</title>
        <authorList>
            <person name="Sheridan P.O."/>
            <person name="Walker A.W."/>
            <person name="Duncan S.H."/>
            <person name="Scott K.P."/>
            <person name="Toole P.W.O."/>
            <person name="Luis P."/>
            <person name="Flint H.J."/>
        </authorList>
    </citation>
    <scope>NUCLEOTIDE SEQUENCE [LARGE SCALE GENOMIC DNA]</scope>
    <source>
        <strain evidence="4 5">JK626</strain>
    </source>
</reference>
<dbReference type="GO" id="GO:0008168">
    <property type="term" value="F:methyltransferase activity"/>
    <property type="evidence" value="ECO:0007669"/>
    <property type="project" value="UniProtKB-KW"/>
</dbReference>
<keyword evidence="4" id="KW-0808">Transferase</keyword>
<dbReference type="InterPro" id="IPR036414">
    <property type="entry name" value="YaeB_N_sf"/>
</dbReference>
<dbReference type="PROSITE" id="PS51668">
    <property type="entry name" value="TSAA_2"/>
    <property type="match status" value="1"/>
</dbReference>
<dbReference type="Proteomes" id="UP000225889">
    <property type="component" value="Unassembled WGS sequence"/>
</dbReference>
<dbReference type="SUPFAM" id="SSF118196">
    <property type="entry name" value="YaeB-like"/>
    <property type="match status" value="1"/>
</dbReference>
<accession>A0A2G3DTT1</accession>
<comment type="similarity">
    <text evidence="2">Belongs to the tRNA methyltransferase O family.</text>
</comment>
<keyword evidence="1" id="KW-0949">S-adenosyl-L-methionine</keyword>
<comment type="caution">
    <text evidence="4">The sequence shown here is derived from an EMBL/GenBank/DDBJ whole genome shotgun (WGS) entry which is preliminary data.</text>
</comment>
<dbReference type="Gene3D" id="3.30.2310.10">
    <property type="entry name" value="YaeB-like"/>
    <property type="match status" value="1"/>
</dbReference>
<evidence type="ECO:0000256" key="1">
    <source>
        <dbReference type="ARBA" id="ARBA00022691"/>
    </source>
</evidence>
<protein>
    <submittedName>
        <fullName evidence="4">tRNA (N6-threonylcarbamoyladenosine(37)-N6)-methyltransferase TrmO</fullName>
    </submittedName>
</protein>
<proteinExistence type="inferred from homology"/>
<sequence>MLMELRKIAHIKTGFTQKFGIPRQSGLVDEVGQIIFEPDFRDPNYIEGISDYDYLWLIWGFSQNKPLEGATVRPPRLGGQKHMGVFATRSPFRPNNIGLSSVRLLRVEPDEKLGPILLVSGVDMLDGTPIYDIKPYIPYADVHEKARGGFTDDLSKGQQIQVVFPEEHLNKLPVVIRESAIQVLAQDPRAGYDRNKEREFRLLYHGYDIVFTAEEDKLVVTDVVEFNK</sequence>
<evidence type="ECO:0000313" key="5">
    <source>
        <dbReference type="Proteomes" id="UP000225889"/>
    </source>
</evidence>
<dbReference type="CDD" id="cd09281">
    <property type="entry name" value="UPF0066"/>
    <property type="match status" value="1"/>
</dbReference>
<gene>
    <name evidence="4" type="primary">tsaA</name>
    <name evidence="4" type="ORF">CSX01_10755</name>
</gene>
<reference evidence="4 5" key="2">
    <citation type="submission" date="2017-10" db="EMBL/GenBank/DDBJ databases">
        <authorList>
            <person name="Banno H."/>
            <person name="Chua N.-H."/>
        </authorList>
    </citation>
    <scope>NUCLEOTIDE SEQUENCE [LARGE SCALE GENOMIC DNA]</scope>
    <source>
        <strain evidence="4 5">JK626</strain>
    </source>
</reference>
<feature type="domain" description="TsaA-like" evidence="3">
    <location>
        <begin position="5"/>
        <end position="145"/>
    </location>
</feature>
<evidence type="ECO:0000256" key="2">
    <source>
        <dbReference type="ARBA" id="ARBA00033753"/>
    </source>
</evidence>
<keyword evidence="4" id="KW-0489">Methyltransferase</keyword>
<name>A0A2G3DTT1_9FIRM</name>
<dbReference type="Gene3D" id="2.40.30.70">
    <property type="entry name" value="YaeB-like"/>
    <property type="match status" value="1"/>
</dbReference>
<dbReference type="AlphaFoldDB" id="A0A2G3DTT1"/>
<dbReference type="InterPro" id="IPR036413">
    <property type="entry name" value="YaeB-like_sf"/>
</dbReference>
<dbReference type="EMBL" id="PDYF01000028">
    <property type="protein sequence ID" value="PHU34290.1"/>
    <property type="molecule type" value="Genomic_DNA"/>
</dbReference>
<dbReference type="InterPro" id="IPR040372">
    <property type="entry name" value="YaeB-like"/>
</dbReference>
<dbReference type="PANTHER" id="PTHR12818">
    <property type="entry name" value="TRNA (ADENINE(37)-N6)-METHYLTRANSFERASE"/>
    <property type="match status" value="1"/>
</dbReference>
<dbReference type="InterPro" id="IPR023368">
    <property type="entry name" value="UPF0066_cons_site"/>
</dbReference>
<organism evidence="4 5">
    <name type="scientific">Pseudobutyrivibrio ruminis</name>
    <dbReference type="NCBI Taxonomy" id="46206"/>
    <lineage>
        <taxon>Bacteria</taxon>
        <taxon>Bacillati</taxon>
        <taxon>Bacillota</taxon>
        <taxon>Clostridia</taxon>
        <taxon>Lachnospirales</taxon>
        <taxon>Lachnospiraceae</taxon>
        <taxon>Pseudobutyrivibrio</taxon>
    </lineage>
</organism>
<evidence type="ECO:0000259" key="3">
    <source>
        <dbReference type="PROSITE" id="PS51668"/>
    </source>
</evidence>
<evidence type="ECO:0000313" key="4">
    <source>
        <dbReference type="EMBL" id="PHU34290.1"/>
    </source>
</evidence>
<dbReference type="Pfam" id="PF01980">
    <property type="entry name" value="TrmO_N"/>
    <property type="match status" value="1"/>
</dbReference>
<dbReference type="PANTHER" id="PTHR12818:SF0">
    <property type="entry name" value="TRNA (ADENINE(37)-N6)-METHYLTRANSFERASE"/>
    <property type="match status" value="1"/>
</dbReference>
<dbReference type="PROSITE" id="PS01318">
    <property type="entry name" value="TSAA_1"/>
    <property type="match status" value="1"/>
</dbReference>